<feature type="domain" description="DeoR-like transcriptional repressor C-terminal sensor" evidence="1">
    <location>
        <begin position="3"/>
        <end position="56"/>
    </location>
</feature>
<evidence type="ECO:0000313" key="2">
    <source>
        <dbReference type="EMBL" id="MBA4544100.1"/>
    </source>
</evidence>
<dbReference type="Proteomes" id="UP000530514">
    <property type="component" value="Unassembled WGS sequence"/>
</dbReference>
<gene>
    <name evidence="2" type="ORF">H1164_14535</name>
</gene>
<comment type="caution">
    <text evidence="2">The sequence shown here is derived from an EMBL/GenBank/DDBJ whole genome shotgun (WGS) entry which is preliminary data.</text>
</comment>
<name>A0A7W1XCF2_9BACL</name>
<dbReference type="OrthoDB" id="9797223at2"/>
<keyword evidence="3" id="KW-1185">Reference proteome</keyword>
<proteinExistence type="predicted"/>
<dbReference type="EMBL" id="JACEIP010000028">
    <property type="protein sequence ID" value="MBA4544100.1"/>
    <property type="molecule type" value="Genomic_DNA"/>
</dbReference>
<reference evidence="2 3" key="1">
    <citation type="submission" date="2020-07" db="EMBL/GenBank/DDBJ databases">
        <authorList>
            <person name="Feng H."/>
        </authorList>
    </citation>
    <scope>NUCLEOTIDE SEQUENCE [LARGE SCALE GENOMIC DNA]</scope>
    <source>
        <strain evidence="3">s-11</strain>
    </source>
</reference>
<dbReference type="Pfam" id="PF00455">
    <property type="entry name" value="DeoRC"/>
    <property type="match status" value="1"/>
</dbReference>
<evidence type="ECO:0000313" key="3">
    <source>
        <dbReference type="Proteomes" id="UP000530514"/>
    </source>
</evidence>
<accession>A0A7W1XCF2</accession>
<dbReference type="AlphaFoldDB" id="A0A7W1XCF2"/>
<evidence type="ECO:0000259" key="1">
    <source>
        <dbReference type="Pfam" id="PF00455"/>
    </source>
</evidence>
<organism evidence="2 3">
    <name type="scientific">Thermoactinomyces daqus</name>
    <dbReference type="NCBI Taxonomy" id="1329516"/>
    <lineage>
        <taxon>Bacteria</taxon>
        <taxon>Bacillati</taxon>
        <taxon>Bacillota</taxon>
        <taxon>Bacilli</taxon>
        <taxon>Bacillales</taxon>
        <taxon>Thermoactinomycetaceae</taxon>
        <taxon>Thermoactinomyces</taxon>
    </lineage>
</organism>
<protein>
    <recommendedName>
        <fullName evidence="1">DeoR-like transcriptional repressor C-terminal sensor domain-containing protein</fullName>
    </recommendedName>
</protein>
<sequence>MTKGITHSPPLERESKKAIVTRRPEIHLLIDHHTFSKYALITYCSLDEIDCIITDTASGKACWDYAEQHQIRLVAADQSD</sequence>
<dbReference type="InterPro" id="IPR014036">
    <property type="entry name" value="DeoR-like_C"/>
</dbReference>